<dbReference type="SUPFAM" id="SSF56235">
    <property type="entry name" value="N-terminal nucleophile aminohydrolases (Ntn hydrolases)"/>
    <property type="match status" value="1"/>
</dbReference>
<name>A0AAV1J825_9NEOP</name>
<dbReference type="GO" id="GO:0005634">
    <property type="term" value="C:nucleus"/>
    <property type="evidence" value="ECO:0007669"/>
    <property type="project" value="UniProtKB-SubCell"/>
</dbReference>
<protein>
    <recommendedName>
        <fullName evidence="7">Proteasome subunit beta</fullName>
    </recommendedName>
</protein>
<comment type="subcellular location">
    <subcellularLocation>
        <location evidence="1">Nucleus</location>
    </subcellularLocation>
</comment>
<dbReference type="EMBL" id="CAVLEF010000005">
    <property type="protein sequence ID" value="CAK1544370.1"/>
    <property type="molecule type" value="Genomic_DNA"/>
</dbReference>
<evidence type="ECO:0000256" key="3">
    <source>
        <dbReference type="ARBA" id="ARBA00022942"/>
    </source>
</evidence>
<dbReference type="GO" id="GO:0005737">
    <property type="term" value="C:cytoplasm"/>
    <property type="evidence" value="ECO:0007669"/>
    <property type="project" value="TreeGrafter"/>
</dbReference>
<dbReference type="AlphaFoldDB" id="A0AAV1J825"/>
<evidence type="ECO:0008006" key="7">
    <source>
        <dbReference type="Google" id="ProtNLM"/>
    </source>
</evidence>
<proteinExistence type="predicted"/>
<dbReference type="PANTHER" id="PTHR32194:SF2">
    <property type="entry name" value="PROTEASOME SUBUNIT BETA TYPE-1"/>
    <property type="match status" value="1"/>
</dbReference>
<evidence type="ECO:0000313" key="5">
    <source>
        <dbReference type="EMBL" id="CAK1544370.1"/>
    </source>
</evidence>
<reference evidence="5 6" key="1">
    <citation type="submission" date="2023-11" db="EMBL/GenBank/DDBJ databases">
        <authorList>
            <person name="Okamura Y."/>
        </authorList>
    </citation>
    <scope>NUCLEOTIDE SEQUENCE [LARGE SCALE GENOMIC DNA]</scope>
</reference>
<dbReference type="InterPro" id="IPR029055">
    <property type="entry name" value="Ntn_hydrolases_N"/>
</dbReference>
<dbReference type="PROSITE" id="PS51476">
    <property type="entry name" value="PROTEASOME_BETA_2"/>
    <property type="match status" value="1"/>
</dbReference>
<sequence length="175" mass="19639">MKVYEDKLMKISDNLLMGVNGDTGDIAQFSQFISKNLKLYSVRNGYQLDTKAAVHFTRTNMADILRKGNPYVLNLLLAGYDEKEGGQLYTMDFLASCVRLPFAAHGFGGLMSVSILNHYYKPNLTEVEAYEIIKLCVKEIHRRLFMNLPNFGVKTVSKDGVKTLPTISQASFVGK</sequence>
<evidence type="ECO:0000313" key="6">
    <source>
        <dbReference type="Proteomes" id="UP001497472"/>
    </source>
</evidence>
<dbReference type="GO" id="GO:0005839">
    <property type="term" value="C:proteasome core complex"/>
    <property type="evidence" value="ECO:0007669"/>
    <property type="project" value="InterPro"/>
</dbReference>
<accession>A0AAV1J825</accession>
<keyword evidence="2" id="KW-0963">Cytoplasm</keyword>
<dbReference type="Pfam" id="PF00227">
    <property type="entry name" value="Proteasome"/>
    <property type="match status" value="1"/>
</dbReference>
<dbReference type="InterPro" id="IPR023333">
    <property type="entry name" value="Proteasome_suB-type"/>
</dbReference>
<evidence type="ECO:0000256" key="2">
    <source>
        <dbReference type="ARBA" id="ARBA00022490"/>
    </source>
</evidence>
<dbReference type="PANTHER" id="PTHR32194">
    <property type="entry name" value="METALLOPROTEASE TLDD"/>
    <property type="match status" value="1"/>
</dbReference>
<keyword evidence="6" id="KW-1185">Reference proteome</keyword>
<evidence type="ECO:0000256" key="1">
    <source>
        <dbReference type="ARBA" id="ARBA00004123"/>
    </source>
</evidence>
<gene>
    <name evidence="5" type="ORF">LNINA_LOCUS4124</name>
</gene>
<dbReference type="Proteomes" id="UP001497472">
    <property type="component" value="Unassembled WGS sequence"/>
</dbReference>
<evidence type="ECO:0000256" key="4">
    <source>
        <dbReference type="ARBA" id="ARBA00026071"/>
    </source>
</evidence>
<organism evidence="5 6">
    <name type="scientific">Leptosia nina</name>
    <dbReference type="NCBI Taxonomy" id="320188"/>
    <lineage>
        <taxon>Eukaryota</taxon>
        <taxon>Metazoa</taxon>
        <taxon>Ecdysozoa</taxon>
        <taxon>Arthropoda</taxon>
        <taxon>Hexapoda</taxon>
        <taxon>Insecta</taxon>
        <taxon>Pterygota</taxon>
        <taxon>Neoptera</taxon>
        <taxon>Endopterygota</taxon>
        <taxon>Lepidoptera</taxon>
        <taxon>Glossata</taxon>
        <taxon>Ditrysia</taxon>
        <taxon>Papilionoidea</taxon>
        <taxon>Pieridae</taxon>
        <taxon>Pierinae</taxon>
        <taxon>Leptosia</taxon>
    </lineage>
</organism>
<dbReference type="Gene3D" id="3.60.20.10">
    <property type="entry name" value="Glutamine Phosphoribosylpyrophosphate, subunit 1, domain 1"/>
    <property type="match status" value="1"/>
</dbReference>
<comment type="caution">
    <text evidence="5">The sequence shown here is derived from an EMBL/GenBank/DDBJ whole genome shotgun (WGS) entry which is preliminary data.</text>
</comment>
<dbReference type="InterPro" id="IPR001353">
    <property type="entry name" value="Proteasome_sua/b"/>
</dbReference>
<comment type="subunit">
    <text evidence="4">The 26S proteasome consists of a 20S proteasome core and two 19S regulatory subunits. The 20S proteasome core is composed of 28 subunits that are arranged in four stacked rings, resulting in a barrel-shaped structure. The two end rings are each formed by seven alpha subunits, and the two central rings are each formed by seven beta subunits. The catalytic chamber with the active sites is on the inside of the barrel.</text>
</comment>
<keyword evidence="3" id="KW-0647">Proteasome</keyword>
<dbReference type="GO" id="GO:0051603">
    <property type="term" value="P:proteolysis involved in protein catabolic process"/>
    <property type="evidence" value="ECO:0007669"/>
    <property type="project" value="InterPro"/>
</dbReference>